<dbReference type="EMBL" id="CP030930">
    <property type="protein sequence ID" value="AXI71772.1"/>
    <property type="molecule type" value="Genomic_DNA"/>
</dbReference>
<sequence>MVAQAATSYRSLTHTAVSLYFGASVDTSAFDSPMRYPPCACGRRACPEYKPVLAKDQSESYSLTELRRRVQVENTRDRLNRRV</sequence>
<dbReference type="AlphaFoldDB" id="A0AAD0Q4Q6"/>
<proteinExistence type="predicted"/>
<evidence type="ECO:0000313" key="1">
    <source>
        <dbReference type="EMBL" id="AXI71772.1"/>
    </source>
</evidence>
<evidence type="ECO:0000313" key="2">
    <source>
        <dbReference type="Proteomes" id="UP000253779"/>
    </source>
</evidence>
<dbReference type="Proteomes" id="UP000253779">
    <property type="component" value="Chromosome"/>
</dbReference>
<name>A0AAD0Q4Q6_9ACTN</name>
<gene>
    <name evidence="1" type="ORF">DTW94_11130</name>
</gene>
<accession>A0AAD0Q4Q6</accession>
<organism evidence="1 2">
    <name type="scientific">Streptomyces cavourensis</name>
    <dbReference type="NCBI Taxonomy" id="67258"/>
    <lineage>
        <taxon>Bacteria</taxon>
        <taxon>Bacillati</taxon>
        <taxon>Actinomycetota</taxon>
        <taxon>Actinomycetes</taxon>
        <taxon>Kitasatosporales</taxon>
        <taxon>Streptomycetaceae</taxon>
        <taxon>Streptomyces</taxon>
    </lineage>
</organism>
<protein>
    <submittedName>
        <fullName evidence="1">Uncharacterized protein</fullName>
    </submittedName>
</protein>
<reference evidence="1 2" key="1">
    <citation type="submission" date="2018-07" db="EMBL/GenBank/DDBJ databases">
        <title>Complete genome sequence of soil actinomycete Streptomyces cavourensis tj430.</title>
        <authorList>
            <person name="Wang P."/>
            <person name="Huang Y."/>
        </authorList>
    </citation>
    <scope>NUCLEOTIDE SEQUENCE [LARGE SCALE GENOMIC DNA]</scope>
    <source>
        <strain evidence="1 2">TJ430</strain>
    </source>
</reference>